<dbReference type="Proteomes" id="UP000215086">
    <property type="component" value="Chromosome"/>
</dbReference>
<dbReference type="PANTHER" id="PTHR43080">
    <property type="entry name" value="CBS DOMAIN-CONTAINING PROTEIN CBSX3, MITOCHONDRIAL"/>
    <property type="match status" value="1"/>
</dbReference>
<keyword evidence="5" id="KW-1185">Reference proteome</keyword>
<evidence type="ECO:0000259" key="3">
    <source>
        <dbReference type="PROSITE" id="PS51371"/>
    </source>
</evidence>
<feature type="domain" description="CBS" evidence="3">
    <location>
        <begin position="19"/>
        <end position="74"/>
    </location>
</feature>
<dbReference type="PANTHER" id="PTHR43080:SF2">
    <property type="entry name" value="CBS DOMAIN-CONTAINING PROTEIN"/>
    <property type="match status" value="1"/>
</dbReference>
<sequence>MASLLNTFNISREPVARLATSPVVSVARGVPLRTVLELMRDQKLGAVTVCDRGQTVGIFTERDALRCLAEATDLETPIGDVASPNPVTVEKKDSLAEAISRMSYRGYRHLPLVDDDGQVVGMVDAINIIQWLVEHFPRAVYTLPPTPDVLIEREGP</sequence>
<dbReference type="InterPro" id="IPR000644">
    <property type="entry name" value="CBS_dom"/>
</dbReference>
<dbReference type="SMART" id="SM00116">
    <property type="entry name" value="CBS"/>
    <property type="match status" value="2"/>
</dbReference>
<keyword evidence="1 2" id="KW-0129">CBS domain</keyword>
<dbReference type="Gene3D" id="3.10.580.10">
    <property type="entry name" value="CBS-domain"/>
    <property type="match status" value="1"/>
</dbReference>
<proteinExistence type="predicted"/>
<dbReference type="PROSITE" id="PS51371">
    <property type="entry name" value="CBS"/>
    <property type="match status" value="2"/>
</dbReference>
<accession>A0A286R9M3</accession>
<dbReference type="InterPro" id="IPR046342">
    <property type="entry name" value="CBS_dom_sf"/>
</dbReference>
<dbReference type="InterPro" id="IPR051257">
    <property type="entry name" value="Diverse_CBS-Domain"/>
</dbReference>
<name>A0A286R9M3_9BACT</name>
<protein>
    <submittedName>
        <fullName evidence="4">CBS domain protein</fullName>
    </submittedName>
</protein>
<dbReference type="RefSeq" id="WP_095413539.1">
    <property type="nucleotide sequence ID" value="NZ_CP018477.1"/>
</dbReference>
<dbReference type="AlphaFoldDB" id="A0A286R9M3"/>
<evidence type="ECO:0000256" key="1">
    <source>
        <dbReference type="ARBA" id="ARBA00023122"/>
    </source>
</evidence>
<dbReference type="SUPFAM" id="SSF54631">
    <property type="entry name" value="CBS-domain pair"/>
    <property type="match status" value="1"/>
</dbReference>
<evidence type="ECO:0000313" key="5">
    <source>
        <dbReference type="Proteomes" id="UP000215086"/>
    </source>
</evidence>
<feature type="domain" description="CBS" evidence="3">
    <location>
        <begin position="82"/>
        <end position="140"/>
    </location>
</feature>
<dbReference type="KEGG" id="ttf:THTE_0057"/>
<reference evidence="4 5" key="1">
    <citation type="journal article" name="Front. Microbiol.">
        <title>Sugar Metabolism of the First Thermophilic Planctomycete Thermogutta terrifontis: Comparative Genomic and Transcriptomic Approaches.</title>
        <authorList>
            <person name="Elcheninov A.G."/>
            <person name="Menzel P."/>
            <person name="Gudbergsdottir S.R."/>
            <person name="Slesarev A.I."/>
            <person name="Kadnikov V.V."/>
            <person name="Krogh A."/>
            <person name="Bonch-Osmolovskaya E.A."/>
            <person name="Peng X."/>
            <person name="Kublanov I.V."/>
        </authorList>
    </citation>
    <scope>NUCLEOTIDE SEQUENCE [LARGE SCALE GENOMIC DNA]</scope>
    <source>
        <strain evidence="4 5">R1</strain>
    </source>
</reference>
<gene>
    <name evidence="4" type="ORF">THTE_0057</name>
</gene>
<dbReference type="Pfam" id="PF00571">
    <property type="entry name" value="CBS"/>
    <property type="match status" value="2"/>
</dbReference>
<dbReference type="OrthoDB" id="5295985at2"/>
<evidence type="ECO:0000313" key="4">
    <source>
        <dbReference type="EMBL" id="ASV72659.1"/>
    </source>
</evidence>
<evidence type="ECO:0000256" key="2">
    <source>
        <dbReference type="PROSITE-ProRule" id="PRU00703"/>
    </source>
</evidence>
<organism evidence="4 5">
    <name type="scientific">Thermogutta terrifontis</name>
    <dbReference type="NCBI Taxonomy" id="1331910"/>
    <lineage>
        <taxon>Bacteria</taxon>
        <taxon>Pseudomonadati</taxon>
        <taxon>Planctomycetota</taxon>
        <taxon>Planctomycetia</taxon>
        <taxon>Pirellulales</taxon>
        <taxon>Thermoguttaceae</taxon>
        <taxon>Thermogutta</taxon>
    </lineage>
</organism>
<dbReference type="EMBL" id="CP018477">
    <property type="protein sequence ID" value="ASV72659.1"/>
    <property type="molecule type" value="Genomic_DNA"/>
</dbReference>